<dbReference type="InterPro" id="IPR047187">
    <property type="entry name" value="SF1_C_Upf1"/>
</dbReference>
<evidence type="ECO:0000259" key="14">
    <source>
        <dbReference type="PROSITE" id="PS51192"/>
    </source>
</evidence>
<feature type="domain" description="Helicase ATP-binding" evidence="14">
    <location>
        <begin position="906"/>
        <end position="1078"/>
    </location>
</feature>
<evidence type="ECO:0000256" key="6">
    <source>
        <dbReference type="ARBA" id="ARBA00022801"/>
    </source>
</evidence>
<evidence type="ECO:0000256" key="7">
    <source>
        <dbReference type="ARBA" id="ARBA00022806"/>
    </source>
</evidence>
<accession>A0A1V9ZCG8</accession>
<evidence type="ECO:0000256" key="8">
    <source>
        <dbReference type="ARBA" id="ARBA00022840"/>
    </source>
</evidence>
<name>A0A1V9ZCG8_9STRA</name>
<dbReference type="GO" id="GO:0006139">
    <property type="term" value="P:nucleobase-containing compound metabolic process"/>
    <property type="evidence" value="ECO:0007669"/>
    <property type="project" value="InterPro"/>
</dbReference>
<evidence type="ECO:0000256" key="9">
    <source>
        <dbReference type="ARBA" id="ARBA00022884"/>
    </source>
</evidence>
<comment type="similarity">
    <text evidence="2">Belongs to the DNA2/NAM7 helicase family. SDE3 subfamily.</text>
</comment>
<dbReference type="InterPro" id="IPR041677">
    <property type="entry name" value="DNA2/NAM7_AAA_11"/>
</dbReference>
<dbReference type="Pfam" id="PF13086">
    <property type="entry name" value="AAA_11"/>
    <property type="match status" value="2"/>
</dbReference>
<dbReference type="GO" id="GO:0031047">
    <property type="term" value="P:regulatory ncRNA-mediated gene silencing"/>
    <property type="evidence" value="ECO:0007669"/>
    <property type="project" value="UniProtKB-KW"/>
</dbReference>
<dbReference type="InterPro" id="IPR041679">
    <property type="entry name" value="DNA2/NAM7-like_C"/>
</dbReference>
<dbReference type="GO" id="GO:0036464">
    <property type="term" value="C:cytoplasmic ribonucleoprotein granule"/>
    <property type="evidence" value="ECO:0007669"/>
    <property type="project" value="UniProtKB-SubCell"/>
</dbReference>
<keyword evidence="13" id="KW-0175">Coiled coil</keyword>
<feature type="coiled-coil region" evidence="13">
    <location>
        <begin position="1360"/>
        <end position="1414"/>
    </location>
</feature>
<dbReference type="InterPro" id="IPR049077">
    <property type="entry name" value="MOV-10_Ig-like"/>
</dbReference>
<dbReference type="Pfam" id="PF13087">
    <property type="entry name" value="AAA_12"/>
    <property type="match status" value="1"/>
</dbReference>
<evidence type="ECO:0000313" key="16">
    <source>
        <dbReference type="Proteomes" id="UP000243217"/>
    </source>
</evidence>
<keyword evidence="7 15" id="KW-0347">Helicase</keyword>
<dbReference type="PANTHER" id="PTHR45418">
    <property type="entry name" value="CANCER/TESTIS ANTIGEN 55"/>
    <property type="match status" value="1"/>
</dbReference>
<evidence type="ECO:0000256" key="4">
    <source>
        <dbReference type="ARBA" id="ARBA00022490"/>
    </source>
</evidence>
<dbReference type="GO" id="GO:0008408">
    <property type="term" value="F:3'-5' exonuclease activity"/>
    <property type="evidence" value="ECO:0007669"/>
    <property type="project" value="InterPro"/>
</dbReference>
<dbReference type="Pfam" id="PF21633">
    <property type="entry name" value="MOV-10_Ig-like"/>
    <property type="match status" value="1"/>
</dbReference>
<reference evidence="15 16" key="1">
    <citation type="journal article" date="2014" name="Genome Biol. Evol.">
        <title>The secreted proteins of Achlya hypogyna and Thraustotheca clavata identify the ancestral oomycete secretome and reveal gene acquisitions by horizontal gene transfer.</title>
        <authorList>
            <person name="Misner I."/>
            <person name="Blouin N."/>
            <person name="Leonard G."/>
            <person name="Richards T.A."/>
            <person name="Lane C.E."/>
        </authorList>
    </citation>
    <scope>NUCLEOTIDE SEQUENCE [LARGE SCALE GENOMIC DNA]</scope>
    <source>
        <strain evidence="15 16">ATCC 34112</strain>
    </source>
</reference>
<dbReference type="SUPFAM" id="SSF52540">
    <property type="entry name" value="P-loop containing nucleoside triphosphate hydrolases"/>
    <property type="match status" value="1"/>
</dbReference>
<dbReference type="GO" id="GO:0003678">
    <property type="term" value="F:DNA helicase activity"/>
    <property type="evidence" value="ECO:0007669"/>
    <property type="project" value="UniProtKB-EC"/>
</dbReference>
<gene>
    <name evidence="15" type="ORF">THRCLA_07647</name>
</gene>
<dbReference type="InterPro" id="IPR027417">
    <property type="entry name" value="P-loop_NTPase"/>
</dbReference>
<dbReference type="STRING" id="74557.A0A1V9ZCG8"/>
<keyword evidence="5" id="KW-0547">Nucleotide-binding</keyword>
<dbReference type="Pfam" id="PF21634">
    <property type="entry name" value="MOV-10_beta-barrel"/>
    <property type="match status" value="1"/>
</dbReference>
<dbReference type="InterPro" id="IPR026122">
    <property type="entry name" value="MOV-10/SDE3_DEXXQ/H-box"/>
</dbReference>
<evidence type="ECO:0000256" key="3">
    <source>
        <dbReference type="ARBA" id="ARBA00012552"/>
    </source>
</evidence>
<dbReference type="InterPro" id="IPR049080">
    <property type="entry name" value="MOV-10-like_beta-barrel"/>
</dbReference>
<dbReference type="GO" id="GO:0032574">
    <property type="term" value="F:5'-3' RNA helicase activity"/>
    <property type="evidence" value="ECO:0007669"/>
    <property type="project" value="InterPro"/>
</dbReference>
<dbReference type="SUPFAM" id="SSF53098">
    <property type="entry name" value="Ribonuclease H-like"/>
    <property type="match status" value="1"/>
</dbReference>
<evidence type="ECO:0000256" key="11">
    <source>
        <dbReference type="ARBA" id="ARBA00047984"/>
    </source>
</evidence>
<dbReference type="OrthoDB" id="6513042at2759"/>
<dbReference type="InterPro" id="IPR012337">
    <property type="entry name" value="RNaseH-like_sf"/>
</dbReference>
<sequence>MVDEATISCLSKLSRWLKQQHGIITTDSLQKFYASSKAAGKCKALIDRAGGLERFIDTHGHVAIPPLKYTTFLQFARTEEAVEKLALWLQTKPLPPQSTLGVFRKQHDEYAFMWSDRLLQSIKPFIQSFGQCKNGKLQASGSGINFKITWNPTARGSTSTGPIPAPVRASSPPSLPVQTKYEYVATLKRAKECFNQLKTSPFLVLDLEGDLSENGRMSLLQIKGENTQIYIMDIYVCPNVLRDASIAAVLESKLIILHDARSDYTGLLGQFNIDLDKIFDTQVAHQIITSDSVTCWGLNNILQAYANVQNTLKASVQHGFGVWDQRPLPNRLLDYAAQDVEHLPKAFARMKELMSNEMYDKCLIESKLRAQKRANKSILSVLAHLTAFLKKNGNRIHASDLVRFYNEYPNDRNLMQPTIKAFVDQHGSLISPKIIYKANHLELVMCAEKASSTKNVDITTCLKLLATFIGERGDKIEGKDFGEFYKSFCGVEDVIRGNGNTASGFIKLHGSKSTPPIVFKGSKFTFEKQQEKNQPSAQELLKEYGAKFTLDKYGITITDNQEFKKALNTNQKYKQVYTISNAKSATVTLVRYFQIKTARGKSPFQLLNTNLSNVLLPAGTSVKASCAFESTLSGRYKTILAFEFKTISGQSFLIGRIIDQVDCVDENMDEGMREEVTKPTRKRYRRKKSKLEFALPTDIYKSSSNGSAPLAINLAPYKYNDRDYSDAIFSHNLIRSTYLLWFRTLLIKEESAHVKEQQDYDMDSAVLIQKNSVLYELVVPGLSENRPSLMAGDKVWLSRNANSKTYEAVIFQVRLDTIVMRAPASFSSTFRSSPTFNVRFIMSRTPMRLMHQGITLSILNEQTSLLFPTQPSCSLRSTSFGLTLSSGRPINPEQLQAVKDVMTLVRSYTAPKIPYLLFGPPGTGKTVTVVEAILQLLKAVPKIKILVCAPSNAAADNIVDRVANSLSSRHLLRMMAYYRRQKDTPNSVLPFTLQNDEGGFDPPSLEEIQAAPIVVSTIATGSKLYNIGIRRGYFDLIVFDEAAQASEPEVLGVLGPLATNSTSVLLAGDPMQLGPVVKSSSACNYGLDISLMERLIQRPIYQSTHKTKLLRNYRSHQDILKVPNALFYEDELTYHAPSTVNSFLGWRQLPNKSCPLIFHGITGSEQQDADSPSWYNLYEVQAILNYVAALLQKGIATKDIGIITPYAKQRQKMNQQLQKRNINGITVGSVEQFQGGERKVMLMTTVRSSTAFFADDEKFSLGFVSHSKRFNVAITRAQALLIVVGNPLILETNSNWSLFLEHCVRLDACVGVKPPKATKTIDSEKNLQSFDIDDEEDEVDEMEMYYTQMLEYEQMQQYHYERRRREALAQEEKIRQFNAERTQQYHYERRRREALAQEEEIRQFNAERTQQKNQKQSDCTIL</sequence>
<comment type="subcellular location">
    <subcellularLocation>
        <location evidence="1">Cytoplasm</location>
        <location evidence="1">Cytoplasmic ribonucleoprotein granule</location>
    </subcellularLocation>
</comment>
<dbReference type="SMART" id="SM00487">
    <property type="entry name" value="DEXDc"/>
    <property type="match status" value="1"/>
</dbReference>
<dbReference type="Proteomes" id="UP000243217">
    <property type="component" value="Unassembled WGS sequence"/>
</dbReference>
<dbReference type="Pfam" id="PF01612">
    <property type="entry name" value="DNA_pol_A_exo1"/>
    <property type="match status" value="1"/>
</dbReference>
<dbReference type="FunFam" id="3.40.50.300:FF:000608">
    <property type="entry name" value="Mov10 RISC complex RNA helicase"/>
    <property type="match status" value="1"/>
</dbReference>
<dbReference type="InterPro" id="IPR002562">
    <property type="entry name" value="3'-5'_exonuclease_dom"/>
</dbReference>
<dbReference type="GO" id="GO:0005524">
    <property type="term" value="F:ATP binding"/>
    <property type="evidence" value="ECO:0007669"/>
    <property type="project" value="UniProtKB-KW"/>
</dbReference>
<dbReference type="Gene3D" id="3.30.420.10">
    <property type="entry name" value="Ribonuclease H-like superfamily/Ribonuclease H"/>
    <property type="match status" value="1"/>
</dbReference>
<keyword evidence="4" id="KW-0963">Cytoplasm</keyword>
<evidence type="ECO:0000313" key="15">
    <source>
        <dbReference type="EMBL" id="OQR95699.1"/>
    </source>
</evidence>
<dbReference type="PROSITE" id="PS51192">
    <property type="entry name" value="HELICASE_ATP_BIND_1"/>
    <property type="match status" value="1"/>
</dbReference>
<keyword evidence="9" id="KW-0694">RNA-binding</keyword>
<dbReference type="Gene3D" id="3.40.50.300">
    <property type="entry name" value="P-loop containing nucleotide triphosphate hydrolases"/>
    <property type="match status" value="2"/>
</dbReference>
<organism evidence="15 16">
    <name type="scientific">Thraustotheca clavata</name>
    <dbReference type="NCBI Taxonomy" id="74557"/>
    <lineage>
        <taxon>Eukaryota</taxon>
        <taxon>Sar</taxon>
        <taxon>Stramenopiles</taxon>
        <taxon>Oomycota</taxon>
        <taxon>Saprolegniomycetes</taxon>
        <taxon>Saprolegniales</taxon>
        <taxon>Achlyaceae</taxon>
        <taxon>Thraustotheca</taxon>
    </lineage>
</organism>
<evidence type="ECO:0000256" key="5">
    <source>
        <dbReference type="ARBA" id="ARBA00022741"/>
    </source>
</evidence>
<keyword evidence="10" id="KW-0943">RNA-mediated gene silencing</keyword>
<evidence type="ECO:0000256" key="1">
    <source>
        <dbReference type="ARBA" id="ARBA00004331"/>
    </source>
</evidence>
<evidence type="ECO:0000256" key="10">
    <source>
        <dbReference type="ARBA" id="ARBA00023158"/>
    </source>
</evidence>
<keyword evidence="6" id="KW-0378">Hydrolase</keyword>
<dbReference type="SMART" id="SM00474">
    <property type="entry name" value="35EXOc"/>
    <property type="match status" value="1"/>
</dbReference>
<dbReference type="PANTHER" id="PTHR45418:SF1">
    <property type="entry name" value="CANCER_TESTIS ANTIGEN 55"/>
    <property type="match status" value="1"/>
</dbReference>
<comment type="catalytic activity">
    <reaction evidence="12">
        <text>ATP + H2O = ADP + phosphate + H(+)</text>
        <dbReference type="Rhea" id="RHEA:13065"/>
        <dbReference type="ChEBI" id="CHEBI:15377"/>
        <dbReference type="ChEBI" id="CHEBI:15378"/>
        <dbReference type="ChEBI" id="CHEBI:30616"/>
        <dbReference type="ChEBI" id="CHEBI:43474"/>
        <dbReference type="ChEBI" id="CHEBI:456216"/>
        <dbReference type="EC" id="3.6.4.12"/>
    </reaction>
    <physiologicalReaction direction="left-to-right" evidence="12">
        <dbReference type="Rhea" id="RHEA:13066"/>
    </physiologicalReaction>
</comment>
<evidence type="ECO:0000256" key="12">
    <source>
        <dbReference type="ARBA" id="ARBA00048432"/>
    </source>
</evidence>
<keyword evidence="8" id="KW-0067">ATP-binding</keyword>
<protein>
    <recommendedName>
        <fullName evidence="3">RNA helicase</fullName>
        <ecNumber evidence="3">3.6.4.13</ecNumber>
    </recommendedName>
</protein>
<evidence type="ECO:0000256" key="13">
    <source>
        <dbReference type="SAM" id="Coils"/>
    </source>
</evidence>
<dbReference type="InterPro" id="IPR014001">
    <property type="entry name" value="Helicase_ATP-bd"/>
</dbReference>
<dbReference type="EMBL" id="JNBS01002057">
    <property type="protein sequence ID" value="OQR95699.1"/>
    <property type="molecule type" value="Genomic_DNA"/>
</dbReference>
<dbReference type="InterPro" id="IPR036397">
    <property type="entry name" value="RNaseH_sf"/>
</dbReference>
<dbReference type="EC" id="3.6.4.13" evidence="3"/>
<keyword evidence="16" id="KW-1185">Reference proteome</keyword>
<evidence type="ECO:0000256" key="2">
    <source>
        <dbReference type="ARBA" id="ARBA00005601"/>
    </source>
</evidence>
<dbReference type="GO" id="GO:0003723">
    <property type="term" value="F:RNA binding"/>
    <property type="evidence" value="ECO:0007669"/>
    <property type="project" value="UniProtKB-KW"/>
</dbReference>
<dbReference type="CDD" id="cd18808">
    <property type="entry name" value="SF1_C_Upf1"/>
    <property type="match status" value="1"/>
</dbReference>
<comment type="caution">
    <text evidence="15">The sequence shown here is derived from an EMBL/GenBank/DDBJ whole genome shotgun (WGS) entry which is preliminary data.</text>
</comment>
<dbReference type="CDD" id="cd18038">
    <property type="entry name" value="DEXXQc_Helz-like"/>
    <property type="match status" value="1"/>
</dbReference>
<comment type="catalytic activity">
    <reaction evidence="11">
        <text>ATP + H2O = ADP + phosphate + H(+)</text>
        <dbReference type="Rhea" id="RHEA:13065"/>
        <dbReference type="ChEBI" id="CHEBI:15377"/>
        <dbReference type="ChEBI" id="CHEBI:15378"/>
        <dbReference type="ChEBI" id="CHEBI:30616"/>
        <dbReference type="ChEBI" id="CHEBI:43474"/>
        <dbReference type="ChEBI" id="CHEBI:456216"/>
        <dbReference type="EC" id="3.6.4.13"/>
    </reaction>
</comment>
<proteinExistence type="inferred from homology"/>